<dbReference type="InterPro" id="IPR051534">
    <property type="entry name" value="CBASS_pafABC_assoc_protein"/>
</dbReference>
<evidence type="ECO:0000259" key="1">
    <source>
        <dbReference type="Pfam" id="PF08279"/>
    </source>
</evidence>
<feature type="domain" description="Helix-turn-helix type 11" evidence="1">
    <location>
        <begin position="5"/>
        <end position="57"/>
    </location>
</feature>
<feature type="domain" description="WYL" evidence="2">
    <location>
        <begin position="142"/>
        <end position="205"/>
    </location>
</feature>
<dbReference type="AlphaFoldDB" id="A0A9J6P9S1"/>
<dbReference type="EMBL" id="JAGSOJ010000005">
    <property type="protein sequence ID" value="MCM1992181.1"/>
    <property type="molecule type" value="Genomic_DNA"/>
</dbReference>
<dbReference type="PANTHER" id="PTHR34580">
    <property type="match status" value="1"/>
</dbReference>
<dbReference type="InterPro" id="IPR036388">
    <property type="entry name" value="WH-like_DNA-bd_sf"/>
</dbReference>
<dbReference type="PANTHER" id="PTHR34580:SF1">
    <property type="entry name" value="PROTEIN PAFC"/>
    <property type="match status" value="1"/>
</dbReference>
<reference evidence="3" key="2">
    <citation type="submission" date="2021-04" db="EMBL/GenBank/DDBJ databases">
        <authorList>
            <person name="Dong X."/>
        </authorList>
    </citation>
    <scope>NUCLEOTIDE SEQUENCE</scope>
    <source>
        <strain evidence="3">ZWT</strain>
    </source>
</reference>
<dbReference type="SUPFAM" id="SSF46785">
    <property type="entry name" value="Winged helix' DNA-binding domain"/>
    <property type="match status" value="1"/>
</dbReference>
<keyword evidence="4" id="KW-1185">Reference proteome</keyword>
<proteinExistence type="predicted"/>
<dbReference type="InterPro" id="IPR036390">
    <property type="entry name" value="WH_DNA-bd_sf"/>
</dbReference>
<dbReference type="InterPro" id="IPR026881">
    <property type="entry name" value="WYL_dom"/>
</dbReference>
<evidence type="ECO:0000313" key="3">
    <source>
        <dbReference type="EMBL" id="MCM1992181.1"/>
    </source>
</evidence>
<dbReference type="PROSITE" id="PS52050">
    <property type="entry name" value="WYL"/>
    <property type="match status" value="1"/>
</dbReference>
<evidence type="ECO:0000313" key="4">
    <source>
        <dbReference type="Proteomes" id="UP001056429"/>
    </source>
</evidence>
<accession>A0A9J6P9S1</accession>
<evidence type="ECO:0000259" key="2">
    <source>
        <dbReference type="Pfam" id="PF13280"/>
    </source>
</evidence>
<sequence length="319" mass="37019">MRVHRLISILLMVESRGKIKAKVLAEKLETSVRTIYRDIDILCEAGIPLTSSTGPNGGVHFIEGYSIGLSDLKGEDMINLYLSGIGIQPDNGSDMGMKLNNALIKLEKNLPSKYGDDIKKIKQSFHFDDSPWWGESTSLGYMDSLINAVWKSMKLRITYEKAKGVTSERTIRPYGIVVKRMEWYMVAYDEEKNDIRTFKCERIIKIDEIKDVFTIPENFSIDDYWNKSKMVFKNICRQNEYYPLDVKIHKSRADILNGLEILEIKQDKHYVIATINMHKYEFACEEVRDVLGYGEILRPSEMREFVKNELNNLILKYEE</sequence>
<dbReference type="Proteomes" id="UP001056429">
    <property type="component" value="Unassembled WGS sequence"/>
</dbReference>
<reference evidence="3" key="1">
    <citation type="journal article" date="2021" name="mSystems">
        <title>Bacteria and Archaea Synergistically Convert Glycine Betaine to Biogenic Methane in the Formosa Cold Seep of the South China Sea.</title>
        <authorList>
            <person name="Li L."/>
            <person name="Zhang W."/>
            <person name="Zhang S."/>
            <person name="Song L."/>
            <person name="Sun Q."/>
            <person name="Zhang H."/>
            <person name="Xiang H."/>
            <person name="Dong X."/>
        </authorList>
    </citation>
    <scope>NUCLEOTIDE SEQUENCE</scope>
    <source>
        <strain evidence="3">ZWT</strain>
    </source>
</reference>
<gene>
    <name evidence="3" type="ORF">KDK92_20865</name>
</gene>
<comment type="caution">
    <text evidence="3">The sequence shown here is derived from an EMBL/GenBank/DDBJ whole genome shotgun (WGS) entry which is preliminary data.</text>
</comment>
<dbReference type="InterPro" id="IPR013196">
    <property type="entry name" value="HTH_11"/>
</dbReference>
<dbReference type="RefSeq" id="WP_250861347.1">
    <property type="nucleotide sequence ID" value="NZ_JAGSOJ010000005.1"/>
</dbReference>
<dbReference type="Pfam" id="PF08279">
    <property type="entry name" value="HTH_11"/>
    <property type="match status" value="1"/>
</dbReference>
<dbReference type="Gene3D" id="1.10.10.10">
    <property type="entry name" value="Winged helix-like DNA-binding domain superfamily/Winged helix DNA-binding domain"/>
    <property type="match status" value="1"/>
</dbReference>
<protein>
    <submittedName>
        <fullName evidence="3">YafY family transcriptional regulator</fullName>
    </submittedName>
</protein>
<dbReference type="Pfam" id="PF13280">
    <property type="entry name" value="WYL"/>
    <property type="match status" value="1"/>
</dbReference>
<organism evidence="3 4">
    <name type="scientific">Oceanirhabdus seepicola</name>
    <dbReference type="NCBI Taxonomy" id="2828781"/>
    <lineage>
        <taxon>Bacteria</taxon>
        <taxon>Bacillati</taxon>
        <taxon>Bacillota</taxon>
        <taxon>Clostridia</taxon>
        <taxon>Eubacteriales</taxon>
        <taxon>Clostridiaceae</taxon>
        <taxon>Oceanirhabdus</taxon>
    </lineage>
</organism>
<name>A0A9J6P9S1_9CLOT</name>